<dbReference type="SUPFAM" id="SSF52540">
    <property type="entry name" value="P-loop containing nucleoside triphosphate hydrolases"/>
    <property type="match status" value="2"/>
</dbReference>
<evidence type="ECO:0000259" key="12">
    <source>
        <dbReference type="PROSITE" id="PS50893"/>
    </source>
</evidence>
<feature type="transmembrane region" description="Helical" evidence="11">
    <location>
        <begin position="369"/>
        <end position="394"/>
    </location>
</feature>
<dbReference type="Proteomes" id="UP000234275">
    <property type="component" value="Unassembled WGS sequence"/>
</dbReference>
<feature type="domain" description="ABC transporter" evidence="12">
    <location>
        <begin position="553"/>
        <end position="806"/>
    </location>
</feature>
<dbReference type="Pfam" id="PF00005">
    <property type="entry name" value="ABC_tran"/>
    <property type="match status" value="2"/>
</dbReference>
<feature type="transmembrane region" description="Helical" evidence="11">
    <location>
        <begin position="850"/>
        <end position="873"/>
    </location>
</feature>
<feature type="transmembrane region" description="Helical" evidence="11">
    <location>
        <begin position="16"/>
        <end position="36"/>
    </location>
</feature>
<evidence type="ECO:0000256" key="9">
    <source>
        <dbReference type="ARBA" id="ARBA00023136"/>
    </source>
</evidence>
<feature type="transmembrane region" description="Helical" evidence="11">
    <location>
        <begin position="906"/>
        <end position="933"/>
    </location>
</feature>
<dbReference type="InterPro" id="IPR003593">
    <property type="entry name" value="AAA+_ATPase"/>
</dbReference>
<evidence type="ECO:0000256" key="2">
    <source>
        <dbReference type="ARBA" id="ARBA00009726"/>
    </source>
</evidence>
<keyword evidence="7" id="KW-0067">ATP-binding</keyword>
<protein>
    <submittedName>
        <fullName evidence="14">P-loop containing nucleoside triphosphate hydrolase protein</fullName>
    </submittedName>
</protein>
<evidence type="ECO:0000256" key="4">
    <source>
        <dbReference type="ARBA" id="ARBA00022692"/>
    </source>
</evidence>
<dbReference type="VEuPathDB" id="FungiDB:P170DRAFT_462293"/>
<dbReference type="SUPFAM" id="SSF90123">
    <property type="entry name" value="ABC transporter transmembrane region"/>
    <property type="match status" value="2"/>
</dbReference>
<keyword evidence="4 11" id="KW-0812">Transmembrane</keyword>
<reference evidence="14 15" key="1">
    <citation type="submission" date="2016-12" db="EMBL/GenBank/DDBJ databases">
        <title>The genomes of Aspergillus section Nigri reveals drivers in fungal speciation.</title>
        <authorList>
            <consortium name="DOE Joint Genome Institute"/>
            <person name="Vesth T.C."/>
            <person name="Nybo J."/>
            <person name="Theobald S."/>
            <person name="Brandl J."/>
            <person name="Frisvad J.C."/>
            <person name="Nielsen K.F."/>
            <person name="Lyhne E.K."/>
            <person name="Kogle M.E."/>
            <person name="Kuo A."/>
            <person name="Riley R."/>
            <person name="Clum A."/>
            <person name="Nolan M."/>
            <person name="Lipzen A."/>
            <person name="Salamov A."/>
            <person name="Henrissat B."/>
            <person name="Wiebenga A."/>
            <person name="De Vries R.P."/>
            <person name="Grigoriev I.V."/>
            <person name="Mortensen U.H."/>
            <person name="Andersen M.R."/>
            <person name="Baker S.E."/>
        </authorList>
    </citation>
    <scope>NUCLEOTIDE SEQUENCE [LARGE SCALE GENOMIC DNA]</scope>
    <source>
        <strain evidence="14 15">IBT 23096</strain>
    </source>
</reference>
<dbReference type="CDD" id="cd18596">
    <property type="entry name" value="ABC_6TM_VMR1_D1_like"/>
    <property type="match status" value="1"/>
</dbReference>
<dbReference type="InterPro" id="IPR011527">
    <property type="entry name" value="ABC1_TM_dom"/>
</dbReference>
<evidence type="ECO:0000313" key="15">
    <source>
        <dbReference type="Proteomes" id="UP000234275"/>
    </source>
</evidence>
<dbReference type="FunFam" id="3.40.50.300:FF:000610">
    <property type="entry name" value="Multidrug resistance-associated ABC transporter"/>
    <property type="match status" value="1"/>
</dbReference>
<dbReference type="InterPro" id="IPR027417">
    <property type="entry name" value="P-loop_NTPase"/>
</dbReference>
<dbReference type="Pfam" id="PF00664">
    <property type="entry name" value="ABC_membrane"/>
    <property type="match status" value="2"/>
</dbReference>
<dbReference type="SMART" id="SM00382">
    <property type="entry name" value="AAA"/>
    <property type="match status" value="2"/>
</dbReference>
<feature type="region of interest" description="Disordered" evidence="10">
    <location>
        <begin position="1299"/>
        <end position="1333"/>
    </location>
</feature>
<dbReference type="PROSITE" id="PS50893">
    <property type="entry name" value="ABC_TRANSPORTER_2"/>
    <property type="match status" value="2"/>
</dbReference>
<dbReference type="CDD" id="cd03250">
    <property type="entry name" value="ABCC_MRP_domain1"/>
    <property type="match status" value="1"/>
</dbReference>
<dbReference type="InterPro" id="IPR017871">
    <property type="entry name" value="ABC_transporter-like_CS"/>
</dbReference>
<evidence type="ECO:0000256" key="11">
    <source>
        <dbReference type="SAM" id="Phobius"/>
    </source>
</evidence>
<dbReference type="PANTHER" id="PTHR24223:SF456">
    <property type="entry name" value="MULTIDRUG RESISTANCE-ASSOCIATED PROTEIN LETHAL(2)03659"/>
    <property type="match status" value="1"/>
</dbReference>
<evidence type="ECO:0000256" key="6">
    <source>
        <dbReference type="ARBA" id="ARBA00022741"/>
    </source>
</evidence>
<sequence length="1442" mass="159093">MESAHSHAQHIRRARIFIQIIALVGLILSVASSVSLEFSLPSLLITIGWVLISIDGLFLARAASPTRQRSYHQHAAHLISEVARWGQLAFALCLAITGTCLPRRPAVYKDGQPVDAQYTCSAIQRYTFSWSQGLLRQARKVGRLEYTDLPFPDHSTRSKVLLERFAAFQTVGWQNPLWKAIIRDHRAAFARQWSLAVVESGFMMLPPVCLYKVLVLLEGRTSAQSAADTEVWLWVACLAISKLIHFGLDTWLQWVSFGCLATPVRAQLSALIFAKSLRLKIVDTVHEAGAKTANQEQTSSLPVSNEIEETHEGDTLLPSGGDEEPANNEEDQGNAISRGVVNLMGVDVERVADFCGYNMDLLRGVVKTIIAAGFLITLLGWMSTLAGLAVPLLLEPVNRMATKHYTSKQLAVMNARDNKSHIIEEALHGMRQIKLSASESEWGKTLLAARERELKEQRKVYVWATFLTFCWIAMPMLIGATSLSVYAWVAQKMTASVAFTALAVFSSLEFTISALPTTITEMLDAGVSAARIQEHLDSIEREDITQPGSFVEFKNADIAWPSNELAPKGFLLEGLNLTFPPGELSVICGKTGTGKSLLLAAIIGEADLVRGEIASPKSNNTTRDADQPLCNGWIVPTAVAYVGQVPWIENASVKDIVLYGLPYDRQRYAQVLHACALDQDIEMLPDGDATEVGATGVNLSGGQRWRLTFARALYSRAGILVLDDIFSAVDAHVGRHILDHGIAGDLGAGRTIILATHHVGLVGSLAAYMVNLDDGTSSRLKGKLRSARHLTPPDQPPPSVAAPNELFHHASTLVDSQPSQPRKFVQEETREHGRVKWSVYQMYIGASGGWWFWICVMSVFTSSALAVIGRSYWLALWTEAYTPKMPSPRRKEDNMPRADSSGEPSLMFYLSIYLLISMVSAMVICVKVVLVLVASLRAARHMFEKAIHNVLRAPLRWLDTEPTGRILNRLVGDFAMIDSRLGGDMMWFFNGAFSIGAIVATVLFVSLWMLIPMVVLASICLYVVALYLDGARDIKRLESSARSPIFEHVGSALSGLATIRSFRRSDDYMDRMFEHIDKHTQTSWYVLVMGQWMRFRQGALGVCFTLVIAIGVAYLPGISAAIAGFALSFALEFSSVAEETITRYASVELAMNSSERAYEYMKLDTEPATGDAAPEDWPSSGEIKVTNLEVRYAHDLEAVLKGVSFHVRPRERIGIVGRTGSGKSSLTLALFRFLEARKGAIEIDGVDISQIKLHDLRSRLAIIPQDPVLFSGTVRSNLDPFDEYLDSVLWQALQRIDPDQTTSSEASSAPDNQTERGSVFRNLDSPVSRGGSNISQGEKQLLCLARAMITRPKILDLDEATSAVDMETDALMQRSIREEFSDATLLVIAHRLSTVADFDKILVMSDGRVVEFGPPGELARQDGQFRRMIQHSGEMTLQHLLQ</sequence>
<name>A0A2I2GHF0_9EURO</name>
<evidence type="ECO:0000256" key="10">
    <source>
        <dbReference type="SAM" id="MobiDB-lite"/>
    </source>
</evidence>
<feature type="transmembrane region" description="Helical" evidence="11">
    <location>
        <begin position="1099"/>
        <end position="1131"/>
    </location>
</feature>
<evidence type="ECO:0000313" key="14">
    <source>
        <dbReference type="EMBL" id="PLB52306.1"/>
    </source>
</evidence>
<comment type="similarity">
    <text evidence="2">Belongs to the ABC transporter superfamily. ABCC family. Conjugate transporter (TC 3.A.1.208) subfamily.</text>
</comment>
<keyword evidence="8 11" id="KW-1133">Transmembrane helix</keyword>
<dbReference type="EMBL" id="MSFO01000002">
    <property type="protein sequence ID" value="PLB52306.1"/>
    <property type="molecule type" value="Genomic_DNA"/>
</dbReference>
<dbReference type="GeneID" id="36559791"/>
<dbReference type="RefSeq" id="XP_024707608.1">
    <property type="nucleotide sequence ID" value="XM_024852093.1"/>
</dbReference>
<dbReference type="CDD" id="cd18604">
    <property type="entry name" value="ABC_6TM_VMR1_D2_like"/>
    <property type="match status" value="1"/>
</dbReference>
<dbReference type="PROSITE" id="PS00211">
    <property type="entry name" value="ABC_TRANSPORTER_1"/>
    <property type="match status" value="1"/>
</dbReference>
<keyword evidence="14" id="KW-0378">Hydrolase</keyword>
<feature type="region of interest" description="Disordered" evidence="10">
    <location>
        <begin position="311"/>
        <end position="334"/>
    </location>
</feature>
<organism evidence="14 15">
    <name type="scientific">Aspergillus steynii IBT 23096</name>
    <dbReference type="NCBI Taxonomy" id="1392250"/>
    <lineage>
        <taxon>Eukaryota</taxon>
        <taxon>Fungi</taxon>
        <taxon>Dikarya</taxon>
        <taxon>Ascomycota</taxon>
        <taxon>Pezizomycotina</taxon>
        <taxon>Eurotiomycetes</taxon>
        <taxon>Eurotiomycetidae</taxon>
        <taxon>Eurotiales</taxon>
        <taxon>Aspergillaceae</taxon>
        <taxon>Aspergillus</taxon>
        <taxon>Aspergillus subgen. Circumdati</taxon>
    </lineage>
</organism>
<feature type="compositionally biased region" description="Acidic residues" evidence="10">
    <location>
        <begin position="321"/>
        <end position="332"/>
    </location>
</feature>
<dbReference type="Gene3D" id="3.40.50.300">
    <property type="entry name" value="P-loop containing nucleotide triphosphate hydrolases"/>
    <property type="match status" value="2"/>
</dbReference>
<gene>
    <name evidence="14" type="ORF">P170DRAFT_462293</name>
</gene>
<feature type="domain" description="ABC transmembrane type-1" evidence="13">
    <location>
        <begin position="863"/>
        <end position="1149"/>
    </location>
</feature>
<dbReference type="PANTHER" id="PTHR24223">
    <property type="entry name" value="ATP-BINDING CASSETTE SUB-FAMILY C"/>
    <property type="match status" value="1"/>
</dbReference>
<dbReference type="STRING" id="1392250.A0A2I2GHF0"/>
<dbReference type="CDD" id="cd03244">
    <property type="entry name" value="ABCC_MRP_domain2"/>
    <property type="match status" value="1"/>
</dbReference>
<feature type="domain" description="ABC transmembrane type-1" evidence="13">
    <location>
        <begin position="340"/>
        <end position="524"/>
    </location>
</feature>
<dbReference type="GO" id="GO:0005737">
    <property type="term" value="C:cytoplasm"/>
    <property type="evidence" value="ECO:0007669"/>
    <property type="project" value="UniProtKB-ARBA"/>
</dbReference>
<dbReference type="GO" id="GO:0016020">
    <property type="term" value="C:membrane"/>
    <property type="evidence" value="ECO:0007669"/>
    <property type="project" value="UniProtKB-SubCell"/>
</dbReference>
<evidence type="ECO:0000256" key="1">
    <source>
        <dbReference type="ARBA" id="ARBA00004141"/>
    </source>
</evidence>
<dbReference type="FunFam" id="1.20.1560.10:FF:000013">
    <property type="entry name" value="ABC transporter C family member 2"/>
    <property type="match status" value="1"/>
</dbReference>
<keyword evidence="6" id="KW-0547">Nucleotide-binding</keyword>
<dbReference type="InterPro" id="IPR003439">
    <property type="entry name" value="ABC_transporter-like_ATP-bd"/>
</dbReference>
<comment type="caution">
    <text evidence="14">The sequence shown here is derived from an EMBL/GenBank/DDBJ whole genome shotgun (WGS) entry which is preliminary data.</text>
</comment>
<dbReference type="GO" id="GO:0005524">
    <property type="term" value="F:ATP binding"/>
    <property type="evidence" value="ECO:0007669"/>
    <property type="project" value="UniProtKB-KW"/>
</dbReference>
<dbReference type="PROSITE" id="PS50929">
    <property type="entry name" value="ABC_TM1F"/>
    <property type="match status" value="2"/>
</dbReference>
<dbReference type="InterPro" id="IPR036640">
    <property type="entry name" value="ABC1_TM_sf"/>
</dbReference>
<feature type="compositionally biased region" description="Polar residues" evidence="10">
    <location>
        <begin position="1299"/>
        <end position="1316"/>
    </location>
</feature>
<keyword evidence="15" id="KW-1185">Reference proteome</keyword>
<feature type="transmembrane region" description="Helical" evidence="11">
    <location>
        <begin position="495"/>
        <end position="515"/>
    </location>
</feature>
<keyword evidence="3" id="KW-0813">Transport</keyword>
<feature type="transmembrane region" description="Helical" evidence="11">
    <location>
        <begin position="460"/>
        <end position="489"/>
    </location>
</feature>
<dbReference type="OrthoDB" id="6500128at2759"/>
<keyword evidence="5" id="KW-0677">Repeat</keyword>
<evidence type="ECO:0000256" key="7">
    <source>
        <dbReference type="ARBA" id="ARBA00022840"/>
    </source>
</evidence>
<evidence type="ECO:0000259" key="13">
    <source>
        <dbReference type="PROSITE" id="PS50929"/>
    </source>
</evidence>
<feature type="domain" description="ABC transporter" evidence="12">
    <location>
        <begin position="1183"/>
        <end position="1431"/>
    </location>
</feature>
<keyword evidence="9 11" id="KW-0472">Membrane</keyword>
<feature type="transmembrane region" description="Helical" evidence="11">
    <location>
        <begin position="1010"/>
        <end position="1028"/>
    </location>
</feature>
<comment type="subcellular location">
    <subcellularLocation>
        <location evidence="1">Membrane</location>
        <topology evidence="1">Multi-pass membrane protein</topology>
    </subcellularLocation>
</comment>
<dbReference type="GO" id="GO:0140359">
    <property type="term" value="F:ABC-type transporter activity"/>
    <property type="evidence" value="ECO:0007669"/>
    <property type="project" value="InterPro"/>
</dbReference>
<accession>A0A2I2GHF0</accession>
<evidence type="ECO:0000256" key="5">
    <source>
        <dbReference type="ARBA" id="ARBA00022737"/>
    </source>
</evidence>
<proteinExistence type="inferred from homology"/>
<dbReference type="InterPro" id="IPR050173">
    <property type="entry name" value="ABC_transporter_C-like"/>
</dbReference>
<dbReference type="GO" id="GO:0016887">
    <property type="term" value="F:ATP hydrolysis activity"/>
    <property type="evidence" value="ECO:0007669"/>
    <property type="project" value="InterPro"/>
</dbReference>
<evidence type="ECO:0000256" key="8">
    <source>
        <dbReference type="ARBA" id="ARBA00022989"/>
    </source>
</evidence>
<feature type="transmembrane region" description="Helical" evidence="11">
    <location>
        <begin position="986"/>
        <end position="1004"/>
    </location>
</feature>
<dbReference type="Gene3D" id="1.20.1560.10">
    <property type="entry name" value="ABC transporter type 1, transmembrane domain"/>
    <property type="match status" value="2"/>
</dbReference>
<evidence type="ECO:0000256" key="3">
    <source>
        <dbReference type="ARBA" id="ARBA00022448"/>
    </source>
</evidence>